<evidence type="ECO:0008006" key="4">
    <source>
        <dbReference type="Google" id="ProtNLM"/>
    </source>
</evidence>
<keyword evidence="3" id="KW-1185">Reference proteome</keyword>
<keyword evidence="1" id="KW-0732">Signal</keyword>
<dbReference type="Proteomes" id="UP000298138">
    <property type="component" value="Unassembled WGS sequence"/>
</dbReference>
<gene>
    <name evidence="2" type="ORF">EX30DRAFT_247452</name>
</gene>
<sequence length="79" mass="8805">MRLMMNAALLWRLLPLHTSSAPLQPISVLPSIPIPSHPIHPHYSHHPSTYILPSPAASAPARVASPPISWLHDTHWKRC</sequence>
<reference evidence="2 3" key="1">
    <citation type="submission" date="2019-04" db="EMBL/GenBank/DDBJ databases">
        <title>Comparative genomics and transcriptomics to analyze fruiting body development in filamentous ascomycetes.</title>
        <authorList>
            <consortium name="DOE Joint Genome Institute"/>
            <person name="Lutkenhaus R."/>
            <person name="Traeger S."/>
            <person name="Breuer J."/>
            <person name="Kuo A."/>
            <person name="Lipzen A."/>
            <person name="Pangilinan J."/>
            <person name="Dilworth D."/>
            <person name="Sandor L."/>
            <person name="Poggeler S."/>
            <person name="Barry K."/>
            <person name="Grigoriev I.V."/>
            <person name="Nowrousian M."/>
        </authorList>
    </citation>
    <scope>NUCLEOTIDE SEQUENCE [LARGE SCALE GENOMIC DNA]</scope>
    <source>
        <strain evidence="2 3">CBS 389.68</strain>
    </source>
</reference>
<evidence type="ECO:0000313" key="2">
    <source>
        <dbReference type="EMBL" id="TGZ76439.1"/>
    </source>
</evidence>
<evidence type="ECO:0000313" key="3">
    <source>
        <dbReference type="Proteomes" id="UP000298138"/>
    </source>
</evidence>
<name>A0A4S2MMP4_9PEZI</name>
<protein>
    <recommendedName>
        <fullName evidence="4">Secreted protein</fullName>
    </recommendedName>
</protein>
<feature type="chain" id="PRO_5020921110" description="Secreted protein" evidence="1">
    <location>
        <begin position="21"/>
        <end position="79"/>
    </location>
</feature>
<proteinExistence type="predicted"/>
<accession>A0A4S2MMP4</accession>
<dbReference type="EMBL" id="ML220178">
    <property type="protein sequence ID" value="TGZ76439.1"/>
    <property type="molecule type" value="Genomic_DNA"/>
</dbReference>
<organism evidence="2 3">
    <name type="scientific">Ascodesmis nigricans</name>
    <dbReference type="NCBI Taxonomy" id="341454"/>
    <lineage>
        <taxon>Eukaryota</taxon>
        <taxon>Fungi</taxon>
        <taxon>Dikarya</taxon>
        <taxon>Ascomycota</taxon>
        <taxon>Pezizomycotina</taxon>
        <taxon>Pezizomycetes</taxon>
        <taxon>Pezizales</taxon>
        <taxon>Ascodesmidaceae</taxon>
        <taxon>Ascodesmis</taxon>
    </lineage>
</organism>
<dbReference type="InParanoid" id="A0A4S2MMP4"/>
<evidence type="ECO:0000256" key="1">
    <source>
        <dbReference type="SAM" id="SignalP"/>
    </source>
</evidence>
<dbReference type="AlphaFoldDB" id="A0A4S2MMP4"/>
<feature type="signal peptide" evidence="1">
    <location>
        <begin position="1"/>
        <end position="20"/>
    </location>
</feature>